<dbReference type="InterPro" id="IPR010342">
    <property type="entry name" value="DUF938"/>
</dbReference>
<dbReference type="PANTHER" id="PTHR20974:SF0">
    <property type="entry name" value="UPF0585 PROTEIN CG18661"/>
    <property type="match status" value="1"/>
</dbReference>
<evidence type="ECO:0000256" key="1">
    <source>
        <dbReference type="ARBA" id="ARBA00008308"/>
    </source>
</evidence>
<gene>
    <name evidence="2" type="ORF">FA10DRAFT_268294</name>
</gene>
<sequence>MSSNHSGVLYPLRKSAAGSADRNKGPILSVVGPLLDDLYGSRPLSRKNLRILELASGEGRQVAHIASKLPTYDFHPSEADEASCAQIDDVVASTTPPLANVQKAKLLRIEEPDDWRIATRQRPVDAVFAFNLVHIAPWEVTQCLFEMVANPEVLADDGIAALYGAWNERGQFTSDGNREFDAVLKGRDARFGLRDVDSELVPLAKKHGFLLTQRTEMPAGNLFLVFRKQQLP</sequence>
<proteinExistence type="inferred from homology"/>
<evidence type="ECO:0000313" key="2">
    <source>
        <dbReference type="EMBL" id="PWN88072.1"/>
    </source>
</evidence>
<accession>A0A316YFY1</accession>
<keyword evidence="3" id="KW-1185">Reference proteome</keyword>
<dbReference type="Pfam" id="PF06080">
    <property type="entry name" value="DUF938"/>
    <property type="match status" value="1"/>
</dbReference>
<protein>
    <submittedName>
        <fullName evidence="2">DUF938-domain-containing protein</fullName>
    </submittedName>
</protein>
<dbReference type="AlphaFoldDB" id="A0A316YFY1"/>
<dbReference type="Gene3D" id="3.40.50.150">
    <property type="entry name" value="Vaccinia Virus protein VP39"/>
    <property type="match status" value="1"/>
</dbReference>
<dbReference type="RefSeq" id="XP_025375270.1">
    <property type="nucleotide sequence ID" value="XM_025522266.1"/>
</dbReference>
<evidence type="ECO:0000313" key="3">
    <source>
        <dbReference type="Proteomes" id="UP000245768"/>
    </source>
</evidence>
<dbReference type="GeneID" id="37044182"/>
<dbReference type="Proteomes" id="UP000245768">
    <property type="component" value="Unassembled WGS sequence"/>
</dbReference>
<dbReference type="OrthoDB" id="10258744at2759"/>
<dbReference type="InterPro" id="IPR029063">
    <property type="entry name" value="SAM-dependent_MTases_sf"/>
</dbReference>
<dbReference type="EMBL" id="KZ819638">
    <property type="protein sequence ID" value="PWN88072.1"/>
    <property type="molecule type" value="Genomic_DNA"/>
</dbReference>
<organism evidence="2 3">
    <name type="scientific">Acaromyces ingoldii</name>
    <dbReference type="NCBI Taxonomy" id="215250"/>
    <lineage>
        <taxon>Eukaryota</taxon>
        <taxon>Fungi</taxon>
        <taxon>Dikarya</taxon>
        <taxon>Basidiomycota</taxon>
        <taxon>Ustilaginomycotina</taxon>
        <taxon>Exobasidiomycetes</taxon>
        <taxon>Exobasidiales</taxon>
        <taxon>Cryptobasidiaceae</taxon>
        <taxon>Acaromyces</taxon>
    </lineage>
</organism>
<dbReference type="InParanoid" id="A0A316YFY1"/>
<dbReference type="PANTHER" id="PTHR20974">
    <property type="entry name" value="UPF0585 PROTEIN CG18661"/>
    <property type="match status" value="1"/>
</dbReference>
<reference evidence="2 3" key="1">
    <citation type="journal article" date="2018" name="Mol. Biol. Evol.">
        <title>Broad Genomic Sampling Reveals a Smut Pathogenic Ancestry of the Fungal Clade Ustilaginomycotina.</title>
        <authorList>
            <person name="Kijpornyongpan T."/>
            <person name="Mondo S.J."/>
            <person name="Barry K."/>
            <person name="Sandor L."/>
            <person name="Lee J."/>
            <person name="Lipzen A."/>
            <person name="Pangilinan J."/>
            <person name="LaButti K."/>
            <person name="Hainaut M."/>
            <person name="Henrissat B."/>
            <person name="Grigoriev I.V."/>
            <person name="Spatafora J.W."/>
            <person name="Aime M.C."/>
        </authorList>
    </citation>
    <scope>NUCLEOTIDE SEQUENCE [LARGE SCALE GENOMIC DNA]</scope>
    <source>
        <strain evidence="2 3">MCA 4198</strain>
    </source>
</reference>
<name>A0A316YFY1_9BASI</name>
<dbReference type="SUPFAM" id="SSF53335">
    <property type="entry name" value="S-adenosyl-L-methionine-dependent methyltransferases"/>
    <property type="match status" value="1"/>
</dbReference>
<comment type="similarity">
    <text evidence="1">Belongs to the UPF0585 family.</text>
</comment>